<name>A0A564YBN6_HYMDI</name>
<gene>
    <name evidence="1" type="ORF">WMSIL1_LOCUS4377</name>
</gene>
<dbReference type="AlphaFoldDB" id="A0A564YBN6"/>
<evidence type="ECO:0000313" key="2">
    <source>
        <dbReference type="Proteomes" id="UP000321570"/>
    </source>
</evidence>
<evidence type="ECO:0000313" key="1">
    <source>
        <dbReference type="EMBL" id="VUZ44108.1"/>
    </source>
</evidence>
<dbReference type="Proteomes" id="UP000321570">
    <property type="component" value="Unassembled WGS sequence"/>
</dbReference>
<accession>A0A564YBN6</accession>
<sequence length="51" mass="6045">MSSRNDASIPFSHHLHVRPVARPFWVYLEKSQESFAAIDHIENVLQMYILY</sequence>
<proteinExistence type="predicted"/>
<organism evidence="1 2">
    <name type="scientific">Hymenolepis diminuta</name>
    <name type="common">Rat tapeworm</name>
    <dbReference type="NCBI Taxonomy" id="6216"/>
    <lineage>
        <taxon>Eukaryota</taxon>
        <taxon>Metazoa</taxon>
        <taxon>Spiralia</taxon>
        <taxon>Lophotrochozoa</taxon>
        <taxon>Platyhelminthes</taxon>
        <taxon>Cestoda</taxon>
        <taxon>Eucestoda</taxon>
        <taxon>Cyclophyllidea</taxon>
        <taxon>Hymenolepididae</taxon>
        <taxon>Hymenolepis</taxon>
    </lineage>
</organism>
<dbReference type="EMBL" id="CABIJS010000122">
    <property type="protein sequence ID" value="VUZ44108.1"/>
    <property type="molecule type" value="Genomic_DNA"/>
</dbReference>
<keyword evidence="2" id="KW-1185">Reference proteome</keyword>
<reference evidence="1 2" key="1">
    <citation type="submission" date="2019-07" db="EMBL/GenBank/DDBJ databases">
        <authorList>
            <person name="Jastrzebski P J."/>
            <person name="Paukszto L."/>
            <person name="Jastrzebski P J."/>
        </authorList>
    </citation>
    <scope>NUCLEOTIDE SEQUENCE [LARGE SCALE GENOMIC DNA]</scope>
    <source>
        <strain evidence="1 2">WMS-il1</strain>
    </source>
</reference>
<protein>
    <submittedName>
        <fullName evidence="1">Uncharacterized protein</fullName>
    </submittedName>
</protein>
<feature type="non-terminal residue" evidence="1">
    <location>
        <position position="51"/>
    </location>
</feature>